<feature type="region of interest" description="Disordered" evidence="2">
    <location>
        <begin position="311"/>
        <end position="350"/>
    </location>
</feature>
<keyword evidence="4" id="KW-1185">Reference proteome</keyword>
<accession>A0A5J4P4S8</accession>
<proteinExistence type="predicted"/>
<gene>
    <name evidence="3" type="ORF">DEA37_0001285</name>
</gene>
<feature type="region of interest" description="Disordered" evidence="2">
    <location>
        <begin position="217"/>
        <end position="253"/>
    </location>
</feature>
<reference evidence="3 4" key="1">
    <citation type="journal article" date="2019" name="Gigascience">
        <title>Whole-genome sequence of the oriental lung fluke Paragonimus westermani.</title>
        <authorList>
            <person name="Oey H."/>
            <person name="Zakrzewski M."/>
            <person name="Narain K."/>
            <person name="Devi K.R."/>
            <person name="Agatsuma T."/>
            <person name="Nawaratna S."/>
            <person name="Gobert G.N."/>
            <person name="Jones M.K."/>
            <person name="Ragan M.A."/>
            <person name="McManus D.P."/>
            <person name="Krause L."/>
        </authorList>
    </citation>
    <scope>NUCLEOTIDE SEQUENCE [LARGE SCALE GENOMIC DNA]</scope>
    <source>
        <strain evidence="3 4">IND2009</strain>
    </source>
</reference>
<organism evidence="3 4">
    <name type="scientific">Paragonimus westermani</name>
    <dbReference type="NCBI Taxonomy" id="34504"/>
    <lineage>
        <taxon>Eukaryota</taxon>
        <taxon>Metazoa</taxon>
        <taxon>Spiralia</taxon>
        <taxon>Lophotrochozoa</taxon>
        <taxon>Platyhelminthes</taxon>
        <taxon>Trematoda</taxon>
        <taxon>Digenea</taxon>
        <taxon>Plagiorchiida</taxon>
        <taxon>Troglotremata</taxon>
        <taxon>Troglotrematidae</taxon>
        <taxon>Paragonimus</taxon>
    </lineage>
</organism>
<comment type="caution">
    <text evidence="3">The sequence shown here is derived from an EMBL/GenBank/DDBJ whole genome shotgun (WGS) entry which is preliminary data.</text>
</comment>
<dbReference type="Proteomes" id="UP000324629">
    <property type="component" value="Unassembled WGS sequence"/>
</dbReference>
<evidence type="ECO:0000256" key="1">
    <source>
        <dbReference type="SAM" id="Coils"/>
    </source>
</evidence>
<feature type="coiled-coil region" evidence="1">
    <location>
        <begin position="166"/>
        <end position="200"/>
    </location>
</feature>
<protein>
    <recommendedName>
        <fullName evidence="5">IQ domain-containing protein E</fullName>
    </recommendedName>
</protein>
<feature type="coiled-coil region" evidence="1">
    <location>
        <begin position="11"/>
        <end position="79"/>
    </location>
</feature>
<feature type="non-terminal residue" evidence="3">
    <location>
        <position position="1"/>
    </location>
</feature>
<dbReference type="AlphaFoldDB" id="A0A5J4P4S8"/>
<name>A0A5J4P4S8_9TREM</name>
<dbReference type="EMBL" id="QNGE01000018">
    <property type="protein sequence ID" value="KAA3682410.1"/>
    <property type="molecule type" value="Genomic_DNA"/>
</dbReference>
<sequence>RLVTDLKYTRVEELRIQLGTAIEEVHRLQQENSKQSLELARLNQERLARVKKKSSDPELEELKRRISIMGKVIKGLDEQRQELLARNHHLMMRMQQIFRNDDFPKSDLEQELEHLNKPQRTSSPESHGEPDLVATIVESKLSTNLQYQHGNSVYATRVETGLVGELDSIRSQLNSFEQSNKELMEERNFYKKQLELANHTLCPFKSAYSIQMDNMTEAPGSARTSEGSPKVRRSPKRTKTLDDSQTQSFQLTKEEESAVLIQRAWRAHRQTCLSMRSKDKQNRFISKKQEHQKEVAITLLKSSIHGHLSRQSCTSRSKYSRKSTDDSDTGTFVTEEGEINPSSEEDRSRSLTNLKAAILGHVERQRSLSSLQPSETEQ</sequence>
<evidence type="ECO:0000256" key="2">
    <source>
        <dbReference type="SAM" id="MobiDB-lite"/>
    </source>
</evidence>
<keyword evidence="1" id="KW-0175">Coiled coil</keyword>
<evidence type="ECO:0000313" key="3">
    <source>
        <dbReference type="EMBL" id="KAA3682410.1"/>
    </source>
</evidence>
<evidence type="ECO:0008006" key="5">
    <source>
        <dbReference type="Google" id="ProtNLM"/>
    </source>
</evidence>
<evidence type="ECO:0000313" key="4">
    <source>
        <dbReference type="Proteomes" id="UP000324629"/>
    </source>
</evidence>